<evidence type="ECO:0000256" key="1">
    <source>
        <dbReference type="SAM" id="Phobius"/>
    </source>
</evidence>
<feature type="transmembrane region" description="Helical" evidence="1">
    <location>
        <begin position="67"/>
        <end position="87"/>
    </location>
</feature>
<protein>
    <submittedName>
        <fullName evidence="2">Uncharacterized protein</fullName>
    </submittedName>
</protein>
<keyword evidence="1" id="KW-0472">Membrane</keyword>
<keyword evidence="1" id="KW-0812">Transmembrane</keyword>
<name>A0A505DCU0_9ACTN</name>
<proteinExistence type="predicted"/>
<keyword evidence="1" id="KW-1133">Transmembrane helix</keyword>
<dbReference type="RefSeq" id="WP_140936049.1">
    <property type="nucleotide sequence ID" value="NZ_QXMJ01000311.1"/>
</dbReference>
<dbReference type="Proteomes" id="UP000317378">
    <property type="component" value="Unassembled WGS sequence"/>
</dbReference>
<evidence type="ECO:0000313" key="3">
    <source>
        <dbReference type="Proteomes" id="UP000317378"/>
    </source>
</evidence>
<comment type="caution">
    <text evidence="2">The sequence shown here is derived from an EMBL/GenBank/DDBJ whole genome shotgun (WGS) entry which is preliminary data.</text>
</comment>
<accession>A0A505DCU0</accession>
<dbReference type="EMBL" id="VCHX02000311">
    <property type="protein sequence ID" value="TPQ17056.1"/>
    <property type="molecule type" value="Genomic_DNA"/>
</dbReference>
<gene>
    <name evidence="2" type="ORF">FGD71_038360</name>
</gene>
<sequence>MTANLAPEESMPPEAIVEKHAPQPVLRLTEPQREALTELFHWAYGAGGGVAFGMLPARVRGFPGTGVAYGLLIWLAFELGIGPLLGIDRPKRRPVLWRIALALDHVLYGLVVAGRLAPEPAVQVPVRRCGRRR</sequence>
<keyword evidence="3" id="KW-1185">Reference proteome</keyword>
<organism evidence="2 3">
    <name type="scientific">Streptomyces sporangiiformans</name>
    <dbReference type="NCBI Taxonomy" id="2315329"/>
    <lineage>
        <taxon>Bacteria</taxon>
        <taxon>Bacillati</taxon>
        <taxon>Actinomycetota</taxon>
        <taxon>Actinomycetes</taxon>
        <taxon>Kitasatosporales</taxon>
        <taxon>Streptomycetaceae</taxon>
        <taxon>Streptomyces</taxon>
    </lineage>
</organism>
<reference evidence="2 3" key="1">
    <citation type="submission" date="2019-06" db="EMBL/GenBank/DDBJ databases">
        <title>Streptomyces sporangiiformans sp. nov., a novel actinomycete isolated from soil in Mount Song.</title>
        <authorList>
            <person name="Han L."/>
        </authorList>
    </citation>
    <scope>NUCLEOTIDE SEQUENCE [LARGE SCALE GENOMIC DNA]</scope>
    <source>
        <strain evidence="2 3">NEAU-SSA 1</strain>
    </source>
</reference>
<dbReference type="AlphaFoldDB" id="A0A505DCU0"/>
<evidence type="ECO:0000313" key="2">
    <source>
        <dbReference type="EMBL" id="TPQ17056.1"/>
    </source>
</evidence>